<feature type="compositionally biased region" description="Pro residues" evidence="2">
    <location>
        <begin position="10"/>
        <end position="22"/>
    </location>
</feature>
<gene>
    <name evidence="3" type="ORF">RSOL_049190</name>
</gene>
<feature type="region of interest" description="Disordered" evidence="2">
    <location>
        <begin position="1"/>
        <end position="34"/>
    </location>
</feature>
<feature type="non-terminal residue" evidence="3">
    <location>
        <position position="606"/>
    </location>
</feature>
<feature type="compositionally biased region" description="Basic residues" evidence="2">
    <location>
        <begin position="369"/>
        <end position="380"/>
    </location>
</feature>
<accession>X8IZK0</accession>
<reference evidence="4" key="1">
    <citation type="journal article" date="2014" name="Genome Announc.">
        <title>Draft genome sequence of the plant-pathogenic soil fungus Rhizoctonia solani anastomosis group 3 strain Rhs1AP.</title>
        <authorList>
            <person name="Cubeta M.A."/>
            <person name="Thomas E."/>
            <person name="Dean R.A."/>
            <person name="Jabaji S."/>
            <person name="Neate S.M."/>
            <person name="Tavantzis S."/>
            <person name="Toda T."/>
            <person name="Vilgalys R."/>
            <person name="Bharathan N."/>
            <person name="Fedorova-Abrams N."/>
            <person name="Pakala S.B."/>
            <person name="Pakala S.M."/>
            <person name="Zafar N."/>
            <person name="Joardar V."/>
            <person name="Losada L."/>
            <person name="Nierman W.C."/>
        </authorList>
    </citation>
    <scope>NUCLEOTIDE SEQUENCE [LARGE SCALE GENOMIC DNA]</scope>
    <source>
        <strain evidence="4">AG-3</strain>
    </source>
</reference>
<feature type="compositionally biased region" description="Basic residues" evidence="2">
    <location>
        <begin position="126"/>
        <end position="139"/>
    </location>
</feature>
<feature type="compositionally biased region" description="Polar residues" evidence="2">
    <location>
        <begin position="554"/>
        <end position="564"/>
    </location>
</feature>
<dbReference type="OrthoDB" id="10609586at2759"/>
<feature type="region of interest" description="Disordered" evidence="2">
    <location>
        <begin position="60"/>
        <end position="162"/>
    </location>
</feature>
<evidence type="ECO:0000256" key="1">
    <source>
        <dbReference type="SAM" id="Coils"/>
    </source>
</evidence>
<feature type="compositionally biased region" description="Low complexity" evidence="2">
    <location>
        <begin position="96"/>
        <end position="112"/>
    </location>
</feature>
<feature type="coiled-coil region" evidence="1">
    <location>
        <begin position="418"/>
        <end position="445"/>
    </location>
</feature>
<feature type="region of interest" description="Disordered" evidence="2">
    <location>
        <begin position="261"/>
        <end position="283"/>
    </location>
</feature>
<dbReference type="EMBL" id="JATN01000322">
    <property type="protein sequence ID" value="EUC54446.1"/>
    <property type="molecule type" value="Genomic_DNA"/>
</dbReference>
<organism evidence="3 4">
    <name type="scientific">Rhizoctonia solani AG-3 Rhs1AP</name>
    <dbReference type="NCBI Taxonomy" id="1086054"/>
    <lineage>
        <taxon>Eukaryota</taxon>
        <taxon>Fungi</taxon>
        <taxon>Dikarya</taxon>
        <taxon>Basidiomycota</taxon>
        <taxon>Agaricomycotina</taxon>
        <taxon>Agaricomycetes</taxon>
        <taxon>Cantharellales</taxon>
        <taxon>Ceratobasidiaceae</taxon>
        <taxon>Rhizoctonia</taxon>
    </lineage>
</organism>
<dbReference type="Proteomes" id="UP000030108">
    <property type="component" value="Unassembled WGS sequence"/>
</dbReference>
<feature type="compositionally biased region" description="Basic and acidic residues" evidence="2">
    <location>
        <begin position="140"/>
        <end position="156"/>
    </location>
</feature>
<comment type="caution">
    <text evidence="3">The sequence shown here is derived from an EMBL/GenBank/DDBJ whole genome shotgun (WGS) entry which is preliminary data.</text>
</comment>
<keyword evidence="1" id="KW-0175">Coiled coil</keyword>
<evidence type="ECO:0000256" key="2">
    <source>
        <dbReference type="SAM" id="MobiDB-lite"/>
    </source>
</evidence>
<evidence type="ECO:0000313" key="3">
    <source>
        <dbReference type="EMBL" id="EUC54446.1"/>
    </source>
</evidence>
<name>X8IZK0_9AGAM</name>
<protein>
    <submittedName>
        <fullName evidence="3">Uncharacterized protein</fullName>
    </submittedName>
</protein>
<evidence type="ECO:0000313" key="4">
    <source>
        <dbReference type="Proteomes" id="UP000030108"/>
    </source>
</evidence>
<sequence length="606" mass="66189">MAPVAASHPYPRPRPIMRPPPSSHASPRSPESDFEFFQRQLPNPFEPRIPCVLVPETQPAQFAPSGVNNPRPVGRILIPETQPHQPVPEINPTWNSQPSSQPISVPSSQPLQASTTIGQLASAKSKSSKARKPRKSTKAKGKEPERNPTPESDAHPGKKRRVEQLTEDDIAAASIQTIDQLDTPNIQNGTSRAKWTPEDILKHVTHWFSDENFTYAKNNQAAMYRQESEDLFKKEKSPQQVKDLHTRLLFKYHIANQVLSKTGGGDSVGDSEDEEVADGNGSKQEIRVKKRLLALGSKIGPASLIQFSKSEIYEKMDAQLRHCPETVKSFDMSLAREMTPSDNEDNGADSDVIVISDSDVEVVKGPIPPRKKVKPKHRKSNNGSESEDPTLDILANTVKGMGASQKTHNKTLQDQLAIAREQLAIGRAREQRENTQIELNRLKLAFELDAHQTQKACTLLKNRMEQTEIVARWQASGIDLLVKSADDFIAAFETHPLHTLLAPTMSHSISDILATIPGAQVAVTTTTKANSTVPIKAPPAPVAPAPPLPVSAPTSTQAENNTQAAPLPPALDHTGTNASSEPYDPVEESSADAARRNAMFAALADA</sequence>
<proteinExistence type="predicted"/>
<dbReference type="AlphaFoldDB" id="X8IZK0"/>
<feature type="region of interest" description="Disordered" evidence="2">
    <location>
        <begin position="364"/>
        <end position="391"/>
    </location>
</feature>
<feature type="compositionally biased region" description="Pro residues" evidence="2">
    <location>
        <begin position="536"/>
        <end position="550"/>
    </location>
</feature>
<feature type="region of interest" description="Disordered" evidence="2">
    <location>
        <begin position="534"/>
        <end position="592"/>
    </location>
</feature>